<dbReference type="PANTHER" id="PTHR21497:SF24">
    <property type="entry name" value="E3 UBIQUITIN-PROTEIN LIGASE UBR1"/>
    <property type="match status" value="1"/>
</dbReference>
<dbReference type="InterPro" id="IPR020616">
    <property type="entry name" value="Thiolase_N"/>
</dbReference>
<dbReference type="UniPathway" id="UPA00143"/>
<dbReference type="Proteomes" id="UP000677054">
    <property type="component" value="Unassembled WGS sequence"/>
</dbReference>
<dbReference type="Pfam" id="PF02617">
    <property type="entry name" value="ClpS"/>
    <property type="match status" value="1"/>
</dbReference>
<evidence type="ECO:0000256" key="12">
    <source>
        <dbReference type="ARBA" id="ARBA00046341"/>
    </source>
</evidence>
<evidence type="ECO:0000256" key="11">
    <source>
        <dbReference type="ARBA" id="ARBA00023315"/>
    </source>
</evidence>
<keyword evidence="6 14" id="KW-0479">Metal-binding</keyword>
<dbReference type="InterPro" id="IPR042065">
    <property type="entry name" value="E3_ELL-like"/>
</dbReference>
<keyword evidence="10" id="KW-0443">Lipid metabolism</keyword>
<keyword evidence="9 14" id="KW-0862">Zinc</keyword>
<dbReference type="PROSITE" id="PS51157">
    <property type="entry name" value="ZF_UBR"/>
    <property type="match status" value="1"/>
</dbReference>
<evidence type="ECO:0000256" key="1">
    <source>
        <dbReference type="ARBA" id="ARBA00000900"/>
    </source>
</evidence>
<dbReference type="Pfam" id="PF02803">
    <property type="entry name" value="Thiolase_C"/>
    <property type="match status" value="1"/>
</dbReference>
<keyword evidence="17" id="KW-1185">Reference proteome</keyword>
<dbReference type="GO" id="GO:0008270">
    <property type="term" value="F:zinc ion binding"/>
    <property type="evidence" value="ECO:0007669"/>
    <property type="project" value="UniProtKB-UniRule"/>
</dbReference>
<dbReference type="EMBL" id="CAJPEV010000993">
    <property type="protein sequence ID" value="CAG0889985.1"/>
    <property type="molecule type" value="Genomic_DNA"/>
</dbReference>
<dbReference type="SUPFAM" id="SSF46785">
    <property type="entry name" value="Winged helix' DNA-binding domain"/>
    <property type="match status" value="1"/>
</dbReference>
<comment type="similarity">
    <text evidence="3">Belongs to the thiolase-like superfamily. Thiolase family.</text>
</comment>
<dbReference type="EC" id="2.3.2.27" evidence="14"/>
<evidence type="ECO:0000256" key="10">
    <source>
        <dbReference type="ARBA" id="ARBA00023098"/>
    </source>
</evidence>
<evidence type="ECO:0000256" key="3">
    <source>
        <dbReference type="ARBA" id="ARBA00010982"/>
    </source>
</evidence>
<dbReference type="GO" id="GO:0016747">
    <property type="term" value="F:acyltransferase activity, transferring groups other than amino-acyl groups"/>
    <property type="evidence" value="ECO:0007669"/>
    <property type="project" value="InterPro"/>
</dbReference>
<dbReference type="GO" id="GO:0000151">
    <property type="term" value="C:ubiquitin ligase complex"/>
    <property type="evidence" value="ECO:0007669"/>
    <property type="project" value="TreeGrafter"/>
</dbReference>
<dbReference type="FunFam" id="2.10.110.30:FF:000001">
    <property type="entry name" value="E3 ubiquitin-protein ligase UBR2 isoform 1"/>
    <property type="match status" value="1"/>
</dbReference>
<dbReference type="InterPro" id="IPR016039">
    <property type="entry name" value="Thiolase-like"/>
</dbReference>
<evidence type="ECO:0000256" key="13">
    <source>
        <dbReference type="PROSITE-ProRule" id="PRU00508"/>
    </source>
</evidence>
<feature type="zinc finger region" description="UBR-type" evidence="13">
    <location>
        <begin position="104"/>
        <end position="175"/>
    </location>
</feature>
<dbReference type="EMBL" id="LR900510">
    <property type="protein sequence ID" value="CAD7245927.1"/>
    <property type="molecule type" value="Genomic_DNA"/>
</dbReference>
<accession>A0A7R8XDV7</accession>
<evidence type="ECO:0000256" key="5">
    <source>
        <dbReference type="ARBA" id="ARBA00022679"/>
    </source>
</evidence>
<dbReference type="InterPro" id="IPR020613">
    <property type="entry name" value="Thiolase_CS"/>
</dbReference>
<dbReference type="CDD" id="cd00751">
    <property type="entry name" value="thiolase"/>
    <property type="match status" value="1"/>
</dbReference>
<dbReference type="PROSITE" id="PS00098">
    <property type="entry name" value="THIOLASE_1"/>
    <property type="match status" value="1"/>
</dbReference>
<dbReference type="InterPro" id="IPR039164">
    <property type="entry name" value="UBR1-like"/>
</dbReference>
<evidence type="ECO:0000313" key="16">
    <source>
        <dbReference type="EMBL" id="CAD7245927.1"/>
    </source>
</evidence>
<dbReference type="GO" id="GO:0071596">
    <property type="term" value="P:ubiquitin-dependent protein catabolic process via the N-end rule pathway"/>
    <property type="evidence" value="ECO:0007669"/>
    <property type="project" value="UniProtKB-UniRule"/>
</dbReference>
<dbReference type="Gene3D" id="3.40.47.10">
    <property type="match status" value="1"/>
</dbReference>
<dbReference type="GO" id="GO:0016567">
    <property type="term" value="P:protein ubiquitination"/>
    <property type="evidence" value="ECO:0007669"/>
    <property type="project" value="UniProtKB-UniRule"/>
</dbReference>
<dbReference type="PROSITE" id="PS00737">
    <property type="entry name" value="THIOLASE_2"/>
    <property type="match status" value="1"/>
</dbReference>
<dbReference type="FunFam" id="3.40.47.10:FF:000011">
    <property type="entry name" value="3-ketoacyl-CoA thiolase"/>
    <property type="match status" value="1"/>
</dbReference>
<dbReference type="OrthoDB" id="26387at2759"/>
<evidence type="ECO:0000313" key="17">
    <source>
        <dbReference type="Proteomes" id="UP000677054"/>
    </source>
</evidence>
<keyword evidence="8 14" id="KW-0833">Ubl conjugation pathway</keyword>
<dbReference type="InterPro" id="IPR003126">
    <property type="entry name" value="Znf_UBR"/>
</dbReference>
<comment type="catalytic activity">
    <reaction evidence="1 14">
        <text>S-ubiquitinyl-[E2 ubiquitin-conjugating enzyme]-L-cysteine + [acceptor protein]-L-lysine = [E2 ubiquitin-conjugating enzyme]-L-cysteine + N(6)-ubiquitinyl-[acceptor protein]-L-lysine.</text>
        <dbReference type="EC" id="2.3.2.27"/>
    </reaction>
</comment>
<sequence>MAERDCQGLRPNMNSDCMIQPSAFVSEWMTKWKNNALSGMTLRDAWRLWVPKLYSPEPNCNCLNISRDDGEINFRLLKPLEIFICDGPPEDKFQRLLQLDTPPTLCGKVFKNGEPTYSCRDCGMDPTCVLCVECFKESAHKNHRYKISSSGGGGYCDCGDVEAWKKDAYCNIHLVGMQSESPAQKALHRMPPDLVERARIVFSTVLRYAYEMLTTDLALNLPSDLQLKEEERDPIHLMGLFESSDTYAAVMFNDETHTYDQVIHTLMRAIECSHKDATDYATMIDREGRSIVKCSTFMTCSQVGQTIERITSRHGGKPLKVTIMHIHLVAHQMFAMKLLSWLQGILKVCEGFRQLFSNVMTEEYVLDSMLLEAILLSDAQLWKAARNQWHHLFITGMLMDNESKKTFAKIFTKNYSRLMRDFIEDDHEHSASVTSLSVQLFTVPTLAHYLIAEENVLDILLRTFQAECARRRNTAGRLVFERTSQGSQAGHIRRPQYILIDVKYLLTTKPTIWTDELKKGYLQGLFLLLELLSWMEASPQLGMDAVVRQVGQHMEYEPEWETAFNLQIRVLGPVISLMLDWCTSDRVIFIKASVSVHLPLSRIFAGMVLEMPNFDLSFNSQEFEIKNKPSLVALMEPCLRTEVLIAQVHAGMWRRNGFSLMNQVYFYQNVRCRREMLDRDIFLLQWASTLMDKNEFLIHILNKFDLVMWTKPDFESPDKLWAMEDDRVKQCVTMVEEFLALIITLVSERYTPGVGKVTPEDQLKKEIIQQLCIEPMPHSSLSKVLPEDENHETGIEKVIHDVAEFKKPTQGVAKGVYELKPKHYADYNLFFYHYTREEQSRSEESQRKRKKAAGELECCLPPKLPQLTPAYVNMADLLQCDVMLLVMKTVLERSANLRARTFSENQFQKLLFLMGFALHEEEWFIQEGIKDKFTFTEKASSLRIPEIMEDLLLNARVDMHKGLLKWTTTRFREVQTLSSQGLQALSSMTEIATVSSHEKIMAEKKRAEIAAARRARIMTQMRTMQKNFIKQNAELFDSTSSGMDGEGVSTSSEVEIHGPDCIAVGPNQTFKNAADRAAPLSTLFGERKDQPVAWMKEILFSYHLPFTVLLTPQHVVMSCIFRQPLSFDIEKNEFMCPLCGRLSNGVLPILPHLGKVDDTVCLSLEFQDWVYLLDTICQKKIAMHTKGEDNQELDSEATPTKMGRRDPRTDVVYLPCPVSSLSLELKPSLSSIFSEWNLEHSEKLRHFLPLRLGEMMSLFSQRVYMIGLRVDPHAEDSRVPLMVWQTVAFSIHNTEWLLRYDSKDLFGSFSARQQDCLSSLVRFACTFSSIQPYREAVQYHGLRLLTFLLEPNDESPSILAMDAFSVLLTLVFSQRSLLCGKAMPALPKGDLMDLNCLKMVLSLHVLQVMVSKELLLIQGDHMDTDEAKGGGDSHAVYKAGTESIIENSCLPFMRCCALFFHFLTDVPPAAQLTEKEGCTYPELCRYLGLPTSIVPIIDEAMKAGLIQRWMDHRVFQEWLRSRSSKLVPYPNVVNSLVPLPEEYSDLICSITEFSCPRSDGDESRTPTLCLICGQMLCSRSYCCQVEVEDRQTIGACTHHSISCGAGVGIFLRVPECKILLLAGRTKGCFISPPYLDDYGETDAGLRRGNPLHLSRESYQKLERLWLGHGIPEKINHVMEANPVKRFLHGSPGVAYAAKLSHAQSHEATGGKDVVFVDGARTPFLQSGTQFSKLMPHDLQRNALLGIMQRTGLPKEVVEYICIGTVIQEVKTSNIARESALAAGFPKSTPAHTVTMACISSNQAITSCVGLIAAGVYKVCVAGGVEFLSDVPIRHSRSMRSLMLRAGKAKTPMQQLQLLSTLRPKHFLPEVKGSATSPMLPAVAEFSTNETMGHSGDRLASAFGVSRQEQDEYAIRSHTLAYEAHEKGLLKDIIPYLVPGSDEYITRDNGVRVSTKAQMAKLKPAFIRPYGTVTAGNASFLTDGASASIITTAQKAKELGLSPKAFIREFVYVSQDPKDQLLLGPSYAIPTVLERAELKMQDIDVWEIHEAFAGQILANFKAMDSDWFAQNYMGRSGKVGVPPLEKVNSWGGSLSIGHPFGATGVRLVTHAANRLIHEGGRYACIAACAAGGQGVGMILERCPDAKF</sequence>
<protein>
    <recommendedName>
        <fullName evidence="14">E3 ubiquitin-protein ligase</fullName>
        <ecNumber evidence="14">2.3.2.27</ecNumber>
    </recommendedName>
</protein>
<dbReference type="Pfam" id="PF02207">
    <property type="entry name" value="zf-UBR"/>
    <property type="match status" value="1"/>
</dbReference>
<dbReference type="SUPFAM" id="SSF54736">
    <property type="entry name" value="ClpS-like"/>
    <property type="match status" value="1"/>
</dbReference>
<dbReference type="InterPro" id="IPR014719">
    <property type="entry name" value="Ribosomal_bL12_C/ClpS-like"/>
</dbReference>
<evidence type="ECO:0000256" key="4">
    <source>
        <dbReference type="ARBA" id="ARBA00022490"/>
    </source>
</evidence>
<dbReference type="GO" id="GO:0005737">
    <property type="term" value="C:cytoplasm"/>
    <property type="evidence" value="ECO:0007669"/>
    <property type="project" value="TreeGrafter"/>
</dbReference>
<comment type="pathway">
    <text evidence="2 14">Protein modification; protein ubiquitination.</text>
</comment>
<dbReference type="GO" id="GO:0061630">
    <property type="term" value="F:ubiquitin protein ligase activity"/>
    <property type="evidence" value="ECO:0007669"/>
    <property type="project" value="UniProtKB-UniRule"/>
</dbReference>
<evidence type="ECO:0000256" key="9">
    <source>
        <dbReference type="ARBA" id="ARBA00022833"/>
    </source>
</evidence>
<evidence type="ECO:0000256" key="8">
    <source>
        <dbReference type="ARBA" id="ARBA00022786"/>
    </source>
</evidence>
<keyword evidence="5 14" id="KW-0808">Transferase</keyword>
<evidence type="ECO:0000259" key="15">
    <source>
        <dbReference type="PROSITE" id="PS51157"/>
    </source>
</evidence>
<proteinExistence type="inferred from homology"/>
<organism evidence="16">
    <name type="scientific">Darwinula stevensoni</name>
    <dbReference type="NCBI Taxonomy" id="69355"/>
    <lineage>
        <taxon>Eukaryota</taxon>
        <taxon>Metazoa</taxon>
        <taxon>Ecdysozoa</taxon>
        <taxon>Arthropoda</taxon>
        <taxon>Crustacea</taxon>
        <taxon>Oligostraca</taxon>
        <taxon>Ostracoda</taxon>
        <taxon>Podocopa</taxon>
        <taxon>Podocopida</taxon>
        <taxon>Darwinulocopina</taxon>
        <taxon>Darwinuloidea</taxon>
        <taxon>Darwinulidae</taxon>
        <taxon>Darwinula</taxon>
    </lineage>
</organism>
<evidence type="ECO:0000256" key="14">
    <source>
        <dbReference type="RuleBase" id="RU366018"/>
    </source>
</evidence>
<dbReference type="GO" id="GO:0006629">
    <property type="term" value="P:lipid metabolic process"/>
    <property type="evidence" value="ECO:0007669"/>
    <property type="project" value="UniProtKB-KW"/>
</dbReference>
<dbReference type="SUPFAM" id="SSF53901">
    <property type="entry name" value="Thiolase-like"/>
    <property type="match status" value="2"/>
</dbReference>
<evidence type="ECO:0000256" key="2">
    <source>
        <dbReference type="ARBA" id="ARBA00004906"/>
    </source>
</evidence>
<dbReference type="InterPro" id="IPR044046">
    <property type="entry name" value="E3_ligase_UBR-like_C"/>
</dbReference>
<comment type="function">
    <text evidence="14">Ubiquitin ligase protein which is a component of the N-end rule pathway. Recognizes and binds to proteins bearing specific N-terminal residues that are destabilizing according to the N-end rule, leading to their ubiquitination and subsequent degradation.</text>
</comment>
<dbReference type="Gene3D" id="3.30.1390.10">
    <property type="match status" value="1"/>
</dbReference>
<keyword evidence="4" id="KW-0963">Cytoplasm</keyword>
<evidence type="ECO:0000256" key="6">
    <source>
        <dbReference type="ARBA" id="ARBA00022723"/>
    </source>
</evidence>
<dbReference type="InterPro" id="IPR020615">
    <property type="entry name" value="Thiolase_acyl_enz_int_AS"/>
</dbReference>
<feature type="domain" description="UBR-type" evidence="15">
    <location>
        <begin position="104"/>
        <end position="175"/>
    </location>
</feature>
<dbReference type="NCBIfam" id="TIGR01930">
    <property type="entry name" value="AcCoA-C-Actrans"/>
    <property type="match status" value="1"/>
</dbReference>
<gene>
    <name evidence="16" type="ORF">DSTB1V02_LOCUS5793</name>
</gene>
<keyword evidence="7 14" id="KW-0863">Zinc-finger</keyword>
<dbReference type="SMART" id="SM00396">
    <property type="entry name" value="ZnF_UBR1"/>
    <property type="match status" value="1"/>
</dbReference>
<dbReference type="Pfam" id="PF00108">
    <property type="entry name" value="Thiolase_N"/>
    <property type="match status" value="1"/>
</dbReference>
<dbReference type="InterPro" id="IPR055194">
    <property type="entry name" value="UBR1-like_WH"/>
</dbReference>
<keyword evidence="11" id="KW-0012">Acyltransferase</keyword>
<dbReference type="InterPro" id="IPR036390">
    <property type="entry name" value="WH_DNA-bd_sf"/>
</dbReference>
<dbReference type="PANTHER" id="PTHR21497">
    <property type="entry name" value="UBIQUITIN LIGASE E3 ALPHA-RELATED"/>
    <property type="match status" value="1"/>
</dbReference>
<dbReference type="InterPro" id="IPR003769">
    <property type="entry name" value="ClpS_core"/>
</dbReference>
<reference evidence="16" key="1">
    <citation type="submission" date="2020-11" db="EMBL/GenBank/DDBJ databases">
        <authorList>
            <person name="Tran Van P."/>
        </authorList>
    </citation>
    <scope>NUCLEOTIDE SEQUENCE</scope>
</reference>
<dbReference type="Pfam" id="PF18995">
    <property type="entry name" value="PRT6_C"/>
    <property type="match status" value="1"/>
</dbReference>
<name>A0A7R8XDV7_9CRUS</name>
<evidence type="ECO:0000256" key="7">
    <source>
        <dbReference type="ARBA" id="ARBA00022771"/>
    </source>
</evidence>
<dbReference type="Gene3D" id="1.10.10.2670">
    <property type="entry name" value="E3 ubiquitin-protein ligase"/>
    <property type="match status" value="1"/>
</dbReference>
<dbReference type="Gene3D" id="2.10.110.30">
    <property type="match status" value="1"/>
</dbReference>
<dbReference type="InterPro" id="IPR020617">
    <property type="entry name" value="Thiolase_C"/>
</dbReference>
<dbReference type="InterPro" id="IPR002155">
    <property type="entry name" value="Thiolase"/>
</dbReference>
<dbReference type="Pfam" id="PF22960">
    <property type="entry name" value="WHD_UBR1"/>
    <property type="match status" value="1"/>
</dbReference>
<comment type="similarity">
    <text evidence="12 14">Belongs to the E3 ubiquitin-protein ligase UBR1-like family.</text>
</comment>